<proteinExistence type="inferred from homology"/>
<evidence type="ECO:0000256" key="1">
    <source>
        <dbReference type="ARBA" id="ARBA00004141"/>
    </source>
</evidence>
<evidence type="ECO:0000256" key="2">
    <source>
        <dbReference type="ARBA" id="ARBA00008821"/>
    </source>
</evidence>
<evidence type="ECO:0000256" key="7">
    <source>
        <dbReference type="SAM" id="Phobius"/>
    </source>
</evidence>
<keyword evidence="3 7" id="KW-0812">Transmembrane</keyword>
<evidence type="ECO:0008006" key="10">
    <source>
        <dbReference type="Google" id="ProtNLM"/>
    </source>
</evidence>
<protein>
    <recommendedName>
        <fullName evidence="10">Nucleobase-ascorbate transporter 11</fullName>
    </recommendedName>
</protein>
<organism evidence="8 9">
    <name type="scientific">Brassica campestris</name>
    <name type="common">Field mustard</name>
    <dbReference type="NCBI Taxonomy" id="3711"/>
    <lineage>
        <taxon>Eukaryota</taxon>
        <taxon>Viridiplantae</taxon>
        <taxon>Streptophyta</taxon>
        <taxon>Embryophyta</taxon>
        <taxon>Tracheophyta</taxon>
        <taxon>Spermatophyta</taxon>
        <taxon>Magnoliopsida</taxon>
        <taxon>eudicotyledons</taxon>
        <taxon>Gunneridae</taxon>
        <taxon>Pentapetalae</taxon>
        <taxon>rosids</taxon>
        <taxon>malvids</taxon>
        <taxon>Brassicales</taxon>
        <taxon>Brassicaceae</taxon>
        <taxon>Brassiceae</taxon>
        <taxon>Brassica</taxon>
    </lineage>
</organism>
<dbReference type="EMBL" id="CM010633">
    <property type="protein sequence ID" value="RID59514.1"/>
    <property type="molecule type" value="Genomic_DNA"/>
</dbReference>
<evidence type="ECO:0000313" key="9">
    <source>
        <dbReference type="Proteomes" id="UP000264353"/>
    </source>
</evidence>
<comment type="similarity">
    <text evidence="2">Belongs to the nucleobase:cation symporter-2 (NCS2) (TC 2.A.40) family.</text>
</comment>
<dbReference type="GO" id="GO:0022857">
    <property type="term" value="F:transmembrane transporter activity"/>
    <property type="evidence" value="ECO:0007669"/>
    <property type="project" value="InterPro"/>
</dbReference>
<dbReference type="GO" id="GO:0016020">
    <property type="term" value="C:membrane"/>
    <property type="evidence" value="ECO:0007669"/>
    <property type="project" value="UniProtKB-SubCell"/>
</dbReference>
<name>A0A397Z5Q4_BRACM</name>
<reference evidence="8 9" key="1">
    <citation type="submission" date="2018-06" db="EMBL/GenBank/DDBJ databases">
        <title>WGS assembly of Brassica rapa FPsc.</title>
        <authorList>
            <person name="Bowman J."/>
            <person name="Kohchi T."/>
            <person name="Yamato K."/>
            <person name="Jenkins J."/>
            <person name="Shu S."/>
            <person name="Ishizaki K."/>
            <person name="Yamaoka S."/>
            <person name="Nishihama R."/>
            <person name="Nakamura Y."/>
            <person name="Berger F."/>
            <person name="Adam C."/>
            <person name="Aki S."/>
            <person name="Althoff F."/>
            <person name="Araki T."/>
            <person name="Arteaga-Vazquez M."/>
            <person name="Balasubrmanian S."/>
            <person name="Bauer D."/>
            <person name="Boehm C."/>
            <person name="Briginshaw L."/>
            <person name="Caballero-Perez J."/>
            <person name="Catarino B."/>
            <person name="Chen F."/>
            <person name="Chiyoda S."/>
            <person name="Chovatia M."/>
            <person name="Davies K."/>
            <person name="Delmans M."/>
            <person name="Demura T."/>
            <person name="Dierschke T."/>
            <person name="Dolan L."/>
            <person name="Dorantes-Acosta A."/>
            <person name="Eklund D."/>
            <person name="Florent S."/>
            <person name="Flores-Sandoval E."/>
            <person name="Fujiyama A."/>
            <person name="Fukuzawa H."/>
            <person name="Galik B."/>
            <person name="Grimanelli D."/>
            <person name="Grimwood J."/>
            <person name="Grossniklaus U."/>
            <person name="Hamada T."/>
            <person name="Haseloff J."/>
            <person name="Hetherington A."/>
            <person name="Higo A."/>
            <person name="Hirakawa Y."/>
            <person name="Hundley H."/>
            <person name="Ikeda Y."/>
            <person name="Inoue K."/>
            <person name="Inoue S."/>
            <person name="Ishida S."/>
            <person name="Jia Q."/>
            <person name="Kakita M."/>
            <person name="Kanazawa T."/>
            <person name="Kawai Y."/>
            <person name="Kawashima T."/>
            <person name="Kennedy M."/>
            <person name="Kinose K."/>
            <person name="Kinoshita T."/>
            <person name="Kohara Y."/>
            <person name="Koide E."/>
            <person name="Komatsu K."/>
            <person name="Kopischke S."/>
            <person name="Kubo M."/>
            <person name="Kyozuka J."/>
            <person name="Lagercrantz U."/>
            <person name="Lin S."/>
            <person name="Lindquist E."/>
            <person name="Lipzen A."/>
            <person name="Lu C."/>
            <person name="Luna E."/>
            <person name="Martienssen R."/>
            <person name="Minamino N."/>
            <person name="Mizutani M."/>
            <person name="Mizutani M."/>
            <person name="Mochizuki N."/>
            <person name="Monte I."/>
            <person name="Mosher R."/>
            <person name="Nagasaki H."/>
            <person name="Nakagami H."/>
            <person name="Naramoto S."/>
            <person name="Nishitani K."/>
            <person name="Ohtani M."/>
            <person name="Okamoto T."/>
            <person name="Okumura M."/>
            <person name="Phillips J."/>
            <person name="Pollak B."/>
            <person name="Reinders A."/>
            <person name="Roevekamp M."/>
            <person name="Sano R."/>
            <person name="Sawa S."/>
            <person name="Schmid M."/>
            <person name="Shirakawa M."/>
            <person name="Solano R."/>
            <person name="Spunde A."/>
            <person name="Suetsugu N."/>
            <person name="Sugano S."/>
            <person name="Sugiyama A."/>
            <person name="Sun R."/>
            <person name="Suzuki Y."/>
            <person name="Takenaka M."/>
            <person name="Takezawa D."/>
            <person name="Tomogane H."/>
            <person name="Tsuzuki M."/>
            <person name="Ueda T."/>
            <person name="Umeda M."/>
            <person name="Ward J."/>
            <person name="Watanabe Y."/>
            <person name="Yazaki K."/>
            <person name="Yokoyama R."/>
            <person name="Yoshitake Y."/>
            <person name="Yotsui I."/>
            <person name="Zachgo S."/>
            <person name="Schmutz J."/>
        </authorList>
    </citation>
    <scope>NUCLEOTIDE SEQUENCE [LARGE SCALE GENOMIC DNA]</scope>
    <source>
        <strain evidence="9">cv. B-3</strain>
    </source>
</reference>
<keyword evidence="4 7" id="KW-1133">Transmembrane helix</keyword>
<feature type="transmembrane region" description="Helical" evidence="7">
    <location>
        <begin position="86"/>
        <end position="105"/>
    </location>
</feature>
<feature type="compositionally biased region" description="Gly residues" evidence="6">
    <location>
        <begin position="29"/>
        <end position="43"/>
    </location>
</feature>
<evidence type="ECO:0000256" key="4">
    <source>
        <dbReference type="ARBA" id="ARBA00022989"/>
    </source>
</evidence>
<dbReference type="Pfam" id="PF00860">
    <property type="entry name" value="Xan_ur_permease"/>
    <property type="match status" value="1"/>
</dbReference>
<dbReference type="Proteomes" id="UP000264353">
    <property type="component" value="Chromosome A6"/>
</dbReference>
<comment type="subcellular location">
    <subcellularLocation>
        <location evidence="1">Membrane</location>
        <topology evidence="1">Multi-pass membrane protein</topology>
    </subcellularLocation>
</comment>
<feature type="transmembrane region" description="Helical" evidence="7">
    <location>
        <begin position="212"/>
        <end position="234"/>
    </location>
</feature>
<gene>
    <name evidence="8" type="ORF">BRARA_F02739</name>
</gene>
<evidence type="ECO:0000256" key="3">
    <source>
        <dbReference type="ARBA" id="ARBA00022692"/>
    </source>
</evidence>
<dbReference type="AlphaFoldDB" id="A0A397Z5Q4"/>
<evidence type="ECO:0000256" key="6">
    <source>
        <dbReference type="SAM" id="MobiDB-lite"/>
    </source>
</evidence>
<accession>A0A397Z5Q4</accession>
<dbReference type="InterPro" id="IPR006043">
    <property type="entry name" value="NCS2"/>
</dbReference>
<feature type="region of interest" description="Disordered" evidence="6">
    <location>
        <begin position="29"/>
        <end position="54"/>
    </location>
</feature>
<feature type="transmembrane region" description="Helical" evidence="7">
    <location>
        <begin position="141"/>
        <end position="159"/>
    </location>
</feature>
<feature type="transmembrane region" description="Helical" evidence="7">
    <location>
        <begin position="171"/>
        <end position="192"/>
    </location>
</feature>
<keyword evidence="5 7" id="KW-0472">Membrane</keyword>
<sequence>MANGGGNNNAGGGNNNNGGGGNNNAGGGNNNGGGGNRNGGGGNTNNSGGCNRTVELQPHPVKEQLPGIQYCVNSPPPWLEAVVLGFQHYLLSLGITVLIPSLLVPIMGGGDAEKARVIQTMLFVSGLTTLLHSFFGTRLPVIAAASYAYIIPITSIISSSRFTHYIDPFELARCVEVGLPGLILLVLVTQYLPRCLKMKQGGIWDGSRCDRYGIMICIPLAWLLALLLTSSGVYNHKPQTTQISCRTDRNGLISNTPWSVLLFESIVLDCTLSRENDEAKKDCGLKWWEKFRLYNLDVRNDEFYGLPCCLNKFFPSH</sequence>
<evidence type="ECO:0000313" key="8">
    <source>
        <dbReference type="EMBL" id="RID59514.1"/>
    </source>
</evidence>
<dbReference type="PANTHER" id="PTHR11119">
    <property type="entry name" value="XANTHINE-URACIL / VITAMIN C PERMEASE FAMILY MEMBER"/>
    <property type="match status" value="1"/>
</dbReference>
<feature type="transmembrane region" description="Helical" evidence="7">
    <location>
        <begin position="117"/>
        <end position="135"/>
    </location>
</feature>
<evidence type="ECO:0000256" key="5">
    <source>
        <dbReference type="ARBA" id="ARBA00023136"/>
    </source>
</evidence>